<evidence type="ECO:0000313" key="16">
    <source>
        <dbReference type="EMBL" id="EPT04655.1"/>
    </source>
</evidence>
<dbReference type="OrthoDB" id="25761at2759"/>
<evidence type="ECO:0000313" key="17">
    <source>
        <dbReference type="Proteomes" id="UP000015241"/>
    </source>
</evidence>
<dbReference type="HOGENOM" id="CLU_050460_1_1_1"/>
<dbReference type="InterPro" id="IPR000571">
    <property type="entry name" value="Znf_CCCH"/>
</dbReference>
<dbReference type="Gene3D" id="4.10.1000.10">
    <property type="entry name" value="Zinc finger, CCCH-type"/>
    <property type="match status" value="1"/>
</dbReference>
<evidence type="ECO:0000256" key="13">
    <source>
        <dbReference type="SAM" id="MobiDB-lite"/>
    </source>
</evidence>
<dbReference type="GO" id="GO:0008270">
    <property type="term" value="F:zinc ion binding"/>
    <property type="evidence" value="ECO:0007669"/>
    <property type="project" value="UniProtKB-KW"/>
</dbReference>
<comment type="subcellular location">
    <subcellularLocation>
        <location evidence="12">Nucleus</location>
    </subcellularLocation>
</comment>
<keyword evidence="17" id="KW-1185">Reference proteome</keyword>
<proteinExistence type="inferred from homology"/>
<feature type="region of interest" description="Disordered" evidence="13">
    <location>
        <begin position="1"/>
        <end position="94"/>
    </location>
</feature>
<dbReference type="SMART" id="SM00184">
    <property type="entry name" value="RING"/>
    <property type="match status" value="1"/>
</dbReference>
<dbReference type="InterPro" id="IPR036855">
    <property type="entry name" value="Znf_CCCH_sf"/>
</dbReference>
<dbReference type="GO" id="GO:0006397">
    <property type="term" value="P:mRNA processing"/>
    <property type="evidence" value="ECO:0007669"/>
    <property type="project" value="UniProtKB-KW"/>
</dbReference>
<dbReference type="PROSITE" id="PS50089">
    <property type="entry name" value="ZF_RING_2"/>
    <property type="match status" value="1"/>
</dbReference>
<dbReference type="FunFam" id="3.30.40.10:FF:000045">
    <property type="entry name" value="RING finger protein 113A"/>
    <property type="match status" value="1"/>
</dbReference>
<keyword evidence="9 12" id="KW-0238">DNA-binding</keyword>
<dbReference type="PROSITE" id="PS00518">
    <property type="entry name" value="ZF_RING_1"/>
    <property type="match status" value="1"/>
</dbReference>
<dbReference type="PANTHER" id="PTHR12930">
    <property type="entry name" value="ZINC FINGER PROTEIN 183"/>
    <property type="match status" value="1"/>
</dbReference>
<evidence type="ECO:0000256" key="6">
    <source>
        <dbReference type="ARBA" id="ARBA00022728"/>
    </source>
</evidence>
<evidence type="ECO:0000256" key="2">
    <source>
        <dbReference type="ARBA" id="ARBA00009161"/>
    </source>
</evidence>
<keyword evidence="5 11" id="KW-0479">Metal-binding</keyword>
<feature type="compositionally biased region" description="Basic residues" evidence="13">
    <location>
        <begin position="12"/>
        <end position="26"/>
    </location>
</feature>
<evidence type="ECO:0000256" key="1">
    <source>
        <dbReference type="ARBA" id="ARBA00003777"/>
    </source>
</evidence>
<dbReference type="Gene3D" id="3.30.40.10">
    <property type="entry name" value="Zinc/RING finger domain, C3HC4 (zinc finger)"/>
    <property type="match status" value="1"/>
</dbReference>
<feature type="domain" description="RING-type" evidence="14">
    <location>
        <begin position="236"/>
        <end position="273"/>
    </location>
</feature>
<evidence type="ECO:0000256" key="3">
    <source>
        <dbReference type="ARBA" id="ARBA00011524"/>
    </source>
</evidence>
<keyword evidence="8 11" id="KW-0862">Zinc</keyword>
<organism evidence="16 17">
    <name type="scientific">Fomitopsis schrenkii</name>
    <name type="common">Brown rot fungus</name>
    <dbReference type="NCBI Taxonomy" id="2126942"/>
    <lineage>
        <taxon>Eukaryota</taxon>
        <taxon>Fungi</taxon>
        <taxon>Dikarya</taxon>
        <taxon>Basidiomycota</taxon>
        <taxon>Agaricomycotina</taxon>
        <taxon>Agaricomycetes</taxon>
        <taxon>Polyporales</taxon>
        <taxon>Fomitopsis</taxon>
    </lineage>
</organism>
<dbReference type="SUPFAM" id="SSF57850">
    <property type="entry name" value="RING/U-box"/>
    <property type="match status" value="1"/>
</dbReference>
<evidence type="ECO:0000256" key="7">
    <source>
        <dbReference type="ARBA" id="ARBA00022771"/>
    </source>
</evidence>
<feature type="region of interest" description="Disordered" evidence="13">
    <location>
        <begin position="112"/>
        <end position="133"/>
    </location>
</feature>
<dbReference type="GO" id="GO:0034247">
    <property type="term" value="P:snoRNA splicing"/>
    <property type="evidence" value="ECO:0007669"/>
    <property type="project" value="TreeGrafter"/>
</dbReference>
<dbReference type="InterPro" id="IPR001841">
    <property type="entry name" value="Znf_RING"/>
</dbReference>
<keyword evidence="6 12" id="KW-0747">Spliceosome</keyword>
<accession>S8G2Y9</accession>
<sequence>MESTPEITVPFFKKKGRPTTTRRKRSASPPATSLTVSVPSSSKSEVVLPSRKAATNLLSAGTKRTASQRQEAEYEDDAEPERDGPDVKWTTAGSHMNAALEILQGDEAAEMLAKRQRKEKSDDEEDTPDDGLYRGQKAYASHIKKNQEVPKAMRVGPQRASGSTIRTVTIVDYQPDVCKDYKETGYCGYGDTCKFLHDRGTYLAGWQLDKLAADPKRQVEDVSDSDSDDEDVPFACLICRKHYTDPVVTRCGHYFCSACAIKRFAKTPKCAACGAPTGGIFNRADKIIEKMKKKRGDGDAEAGDANQTEGVEIEGLQQGSDHESGDDEDDN</sequence>
<dbReference type="PROSITE" id="PS50103">
    <property type="entry name" value="ZF_C3H1"/>
    <property type="match status" value="1"/>
</dbReference>
<comment type="similarity">
    <text evidence="2 12">Belongs to the CWC24 family.</text>
</comment>
<keyword evidence="10 12" id="KW-0508">mRNA splicing</keyword>
<feature type="compositionally biased region" description="Polar residues" evidence="13">
    <location>
        <begin position="56"/>
        <end position="69"/>
    </location>
</feature>
<evidence type="ECO:0000259" key="15">
    <source>
        <dbReference type="PROSITE" id="PS50103"/>
    </source>
</evidence>
<comment type="subunit">
    <text evidence="3 12">Associated with the spliceosome.</text>
</comment>
<protein>
    <recommendedName>
        <fullName evidence="4 12">Pre-mRNA-splicing factor CWC24</fullName>
    </recommendedName>
</protein>
<dbReference type="AlphaFoldDB" id="S8G2Y9"/>
<evidence type="ECO:0000256" key="12">
    <source>
        <dbReference type="RuleBase" id="RU367110"/>
    </source>
</evidence>
<feature type="region of interest" description="Disordered" evidence="13">
    <location>
        <begin position="292"/>
        <end position="331"/>
    </location>
</feature>
<evidence type="ECO:0000256" key="5">
    <source>
        <dbReference type="ARBA" id="ARBA00022723"/>
    </source>
</evidence>
<dbReference type="InterPro" id="IPR039971">
    <property type="entry name" value="CWC24-like"/>
</dbReference>
<name>S8G2Y9_FOMSC</name>
<evidence type="ECO:0000256" key="9">
    <source>
        <dbReference type="ARBA" id="ARBA00023125"/>
    </source>
</evidence>
<dbReference type="Pfam" id="PF13920">
    <property type="entry name" value="zf-C3HC4_3"/>
    <property type="match status" value="1"/>
</dbReference>
<dbReference type="PANTHER" id="PTHR12930:SF0">
    <property type="entry name" value="RING FINGER PROTEIN 113B"/>
    <property type="match status" value="1"/>
</dbReference>
<feature type="domain" description="C3H1-type" evidence="15">
    <location>
        <begin position="172"/>
        <end position="200"/>
    </location>
</feature>
<dbReference type="InParanoid" id="S8G2Y9"/>
<evidence type="ECO:0000256" key="4">
    <source>
        <dbReference type="ARBA" id="ARBA00020647"/>
    </source>
</evidence>
<feature type="zinc finger region" description="C3H1-type" evidence="11">
    <location>
        <begin position="172"/>
        <end position="200"/>
    </location>
</feature>
<comment type="function">
    <text evidence="1 12">Involved in pre-mRNA splicing.</text>
</comment>
<evidence type="ECO:0000256" key="10">
    <source>
        <dbReference type="ARBA" id="ARBA00023187"/>
    </source>
</evidence>
<dbReference type="Pfam" id="PF00642">
    <property type="entry name" value="zf-CCCH"/>
    <property type="match status" value="1"/>
</dbReference>
<dbReference type="Proteomes" id="UP000015241">
    <property type="component" value="Unassembled WGS sequence"/>
</dbReference>
<dbReference type="GO" id="GO:0005684">
    <property type="term" value="C:U2-type spliceosomal complex"/>
    <property type="evidence" value="ECO:0007669"/>
    <property type="project" value="TreeGrafter"/>
</dbReference>
<keyword evidence="7 11" id="KW-0863">Zinc-finger</keyword>
<dbReference type="SUPFAM" id="SSF90229">
    <property type="entry name" value="CCCH zinc finger"/>
    <property type="match status" value="1"/>
</dbReference>
<evidence type="ECO:0000256" key="8">
    <source>
        <dbReference type="ARBA" id="ARBA00022833"/>
    </source>
</evidence>
<dbReference type="STRING" id="743788.S8G2Y9"/>
<dbReference type="InterPro" id="IPR017907">
    <property type="entry name" value="Znf_RING_CS"/>
</dbReference>
<dbReference type="eggNOG" id="KOG1813">
    <property type="taxonomic scope" value="Eukaryota"/>
</dbReference>
<feature type="compositionally biased region" description="Low complexity" evidence="13">
    <location>
        <begin position="28"/>
        <end position="50"/>
    </location>
</feature>
<gene>
    <name evidence="16" type="ORF">FOMPIDRAFT_1113442</name>
</gene>
<dbReference type="FunCoup" id="S8G2Y9">
    <property type="interactions" value="104"/>
</dbReference>
<reference evidence="16 17" key="1">
    <citation type="journal article" date="2012" name="Science">
        <title>The Paleozoic origin of enzymatic lignin decomposition reconstructed from 31 fungal genomes.</title>
        <authorList>
            <person name="Floudas D."/>
            <person name="Binder M."/>
            <person name="Riley R."/>
            <person name="Barry K."/>
            <person name="Blanchette R.A."/>
            <person name="Henrissat B."/>
            <person name="Martinez A.T."/>
            <person name="Otillar R."/>
            <person name="Spatafora J.W."/>
            <person name="Yadav J.S."/>
            <person name="Aerts A."/>
            <person name="Benoit I."/>
            <person name="Boyd A."/>
            <person name="Carlson A."/>
            <person name="Copeland A."/>
            <person name="Coutinho P.M."/>
            <person name="de Vries R.P."/>
            <person name="Ferreira P."/>
            <person name="Findley K."/>
            <person name="Foster B."/>
            <person name="Gaskell J."/>
            <person name="Glotzer D."/>
            <person name="Gorecki P."/>
            <person name="Heitman J."/>
            <person name="Hesse C."/>
            <person name="Hori C."/>
            <person name="Igarashi K."/>
            <person name="Jurgens J.A."/>
            <person name="Kallen N."/>
            <person name="Kersten P."/>
            <person name="Kohler A."/>
            <person name="Kuees U."/>
            <person name="Kumar T.K.A."/>
            <person name="Kuo A."/>
            <person name="LaButti K."/>
            <person name="Larrondo L.F."/>
            <person name="Lindquist E."/>
            <person name="Ling A."/>
            <person name="Lombard V."/>
            <person name="Lucas S."/>
            <person name="Lundell T."/>
            <person name="Martin R."/>
            <person name="McLaughlin D.J."/>
            <person name="Morgenstern I."/>
            <person name="Morin E."/>
            <person name="Murat C."/>
            <person name="Nagy L.G."/>
            <person name="Nolan M."/>
            <person name="Ohm R.A."/>
            <person name="Patyshakuliyeva A."/>
            <person name="Rokas A."/>
            <person name="Ruiz-Duenas F.J."/>
            <person name="Sabat G."/>
            <person name="Salamov A."/>
            <person name="Samejima M."/>
            <person name="Schmutz J."/>
            <person name="Slot J.C."/>
            <person name="St John F."/>
            <person name="Stenlid J."/>
            <person name="Sun H."/>
            <person name="Sun S."/>
            <person name="Syed K."/>
            <person name="Tsang A."/>
            <person name="Wiebenga A."/>
            <person name="Young D."/>
            <person name="Pisabarro A."/>
            <person name="Eastwood D.C."/>
            <person name="Martin F."/>
            <person name="Cullen D."/>
            <person name="Grigoriev I.V."/>
            <person name="Hibbett D.S."/>
        </authorList>
    </citation>
    <scope>NUCLEOTIDE SEQUENCE</scope>
    <source>
        <strain evidence="17">FP-58527</strain>
    </source>
</reference>
<keyword evidence="12" id="KW-0539">Nucleus</keyword>
<keyword evidence="12" id="KW-0507">mRNA processing</keyword>
<dbReference type="GO" id="GO:0003677">
    <property type="term" value="F:DNA binding"/>
    <property type="evidence" value="ECO:0007669"/>
    <property type="project" value="UniProtKB-UniRule"/>
</dbReference>
<evidence type="ECO:0000256" key="11">
    <source>
        <dbReference type="PROSITE-ProRule" id="PRU00723"/>
    </source>
</evidence>
<dbReference type="SMART" id="SM00356">
    <property type="entry name" value="ZnF_C3H1"/>
    <property type="match status" value="1"/>
</dbReference>
<dbReference type="CDD" id="cd16539">
    <property type="entry name" value="RING-HC_RNF113A_B"/>
    <property type="match status" value="1"/>
</dbReference>
<dbReference type="EMBL" id="KE504126">
    <property type="protein sequence ID" value="EPT04655.1"/>
    <property type="molecule type" value="Genomic_DNA"/>
</dbReference>
<dbReference type="InterPro" id="IPR013083">
    <property type="entry name" value="Znf_RING/FYVE/PHD"/>
</dbReference>
<evidence type="ECO:0000259" key="14">
    <source>
        <dbReference type="PROSITE" id="PS50089"/>
    </source>
</evidence>